<evidence type="ECO:0000259" key="1">
    <source>
        <dbReference type="PROSITE" id="PS51352"/>
    </source>
</evidence>
<organism evidence="2 3">
    <name type="scientific">Mycobacterium gordonae</name>
    <dbReference type="NCBI Taxonomy" id="1778"/>
    <lineage>
        <taxon>Bacteria</taxon>
        <taxon>Bacillati</taxon>
        <taxon>Actinomycetota</taxon>
        <taxon>Actinomycetes</taxon>
        <taxon>Mycobacteriales</taxon>
        <taxon>Mycobacteriaceae</taxon>
        <taxon>Mycobacterium</taxon>
    </lineage>
</organism>
<proteinExistence type="predicted"/>
<dbReference type="SUPFAM" id="SSF52833">
    <property type="entry name" value="Thioredoxin-like"/>
    <property type="match status" value="1"/>
</dbReference>
<comment type="caution">
    <text evidence="2">The sequence shown here is derived from an EMBL/GenBank/DDBJ whole genome shotgun (WGS) entry which is preliminary data.</text>
</comment>
<reference evidence="2 3" key="1">
    <citation type="submission" date="2015-10" db="EMBL/GenBank/DDBJ databases">
        <title>Mycobacterium gordonae draft genome assembly.</title>
        <authorList>
            <person name="Ustinova V."/>
            <person name="Smirnova T."/>
            <person name="Blagodatskikh K."/>
            <person name="Varlamov D."/>
            <person name="Larionova E."/>
            <person name="Chernousova L."/>
        </authorList>
    </citation>
    <scope>NUCLEOTIDE SEQUENCE [LARGE SCALE GENOMIC DNA]</scope>
    <source>
        <strain evidence="2 3">CTRI 14-8773</strain>
    </source>
</reference>
<dbReference type="InterPro" id="IPR036249">
    <property type="entry name" value="Thioredoxin-like_sf"/>
</dbReference>
<dbReference type="RefSeq" id="WP_055576336.1">
    <property type="nucleotide sequence ID" value="NZ_LKTM01000007.1"/>
</dbReference>
<dbReference type="AlphaFoldDB" id="A0A0Q2LY81"/>
<feature type="domain" description="Thioredoxin" evidence="1">
    <location>
        <begin position="53"/>
        <end position="193"/>
    </location>
</feature>
<dbReference type="Proteomes" id="UP000051677">
    <property type="component" value="Unassembled WGS sequence"/>
</dbReference>
<gene>
    <name evidence="2" type="ORF">AO501_26740</name>
</gene>
<dbReference type="Gene3D" id="3.40.30.10">
    <property type="entry name" value="Glutaredoxin"/>
    <property type="match status" value="1"/>
</dbReference>
<accession>A0A0Q2LY81</accession>
<protein>
    <recommendedName>
        <fullName evidence="1">Thioredoxin domain-containing protein</fullName>
    </recommendedName>
</protein>
<sequence>MTTAATPAPAPRRAAATAHRRLLAAVTAALGVAALTACSSPITVGSSAAQGTSTAASAVPVTSLTTIDGNQVSVPGTAATALFFFAVGCGECVGGGKSLAQAQATVATAHGTAAFLAVDMDPSEAPEAITGFLAQVGAQNVPAVIDKDATLSRTYQVSALSTLIVVDSTGTVTYRATDPTADKIAAAIAGTAK</sequence>
<dbReference type="EMBL" id="LKTM01000007">
    <property type="protein sequence ID" value="KQH80825.1"/>
    <property type="molecule type" value="Genomic_DNA"/>
</dbReference>
<dbReference type="PROSITE" id="PS51352">
    <property type="entry name" value="THIOREDOXIN_2"/>
    <property type="match status" value="1"/>
</dbReference>
<dbReference type="InterPro" id="IPR013766">
    <property type="entry name" value="Thioredoxin_domain"/>
</dbReference>
<evidence type="ECO:0000313" key="2">
    <source>
        <dbReference type="EMBL" id="KQH80825.1"/>
    </source>
</evidence>
<dbReference type="GO" id="GO:0003824">
    <property type="term" value="F:catalytic activity"/>
    <property type="evidence" value="ECO:0007669"/>
    <property type="project" value="UniProtKB-ARBA"/>
</dbReference>
<evidence type="ECO:0000313" key="3">
    <source>
        <dbReference type="Proteomes" id="UP000051677"/>
    </source>
</evidence>
<dbReference type="OrthoDB" id="4965071at2"/>
<name>A0A0Q2LY81_MYCGO</name>